<dbReference type="AlphaFoldDB" id="A0A7S0FM08"/>
<proteinExistence type="predicted"/>
<evidence type="ECO:0000313" key="2">
    <source>
        <dbReference type="EMBL" id="CAD8367906.1"/>
    </source>
</evidence>
<protein>
    <submittedName>
        <fullName evidence="2">Uncharacterized protein</fullName>
    </submittedName>
</protein>
<name>A0A7S0FM08_9DINO</name>
<organism evidence="2">
    <name type="scientific">Pyrodinium bahamense</name>
    <dbReference type="NCBI Taxonomy" id="73915"/>
    <lineage>
        <taxon>Eukaryota</taxon>
        <taxon>Sar</taxon>
        <taxon>Alveolata</taxon>
        <taxon>Dinophyceae</taxon>
        <taxon>Gonyaulacales</taxon>
        <taxon>Pyrocystaceae</taxon>
        <taxon>Pyrodinium</taxon>
    </lineage>
</organism>
<evidence type="ECO:0000256" key="1">
    <source>
        <dbReference type="SAM" id="MobiDB-lite"/>
    </source>
</evidence>
<gene>
    <name evidence="2" type="ORF">PBAH0796_LOCUS18610</name>
</gene>
<dbReference type="EMBL" id="HBEG01030496">
    <property type="protein sequence ID" value="CAD8367906.1"/>
    <property type="molecule type" value="Transcribed_RNA"/>
</dbReference>
<accession>A0A7S0FM08</accession>
<sequence length="109" mass="12805">MPVVPKKRFTRFLTRRRHLLQYVNHYRFLFKVRREHFDRRRYMETLYDEKYVSPPFRHPGFWPGTFGFPRIQAVQDLIGDNRDTGGGGSSTEVRGPGPPGRGPLGRGEE</sequence>
<feature type="region of interest" description="Disordered" evidence="1">
    <location>
        <begin position="77"/>
        <end position="109"/>
    </location>
</feature>
<reference evidence="2" key="1">
    <citation type="submission" date="2021-01" db="EMBL/GenBank/DDBJ databases">
        <authorList>
            <person name="Corre E."/>
            <person name="Pelletier E."/>
            <person name="Niang G."/>
            <person name="Scheremetjew M."/>
            <person name="Finn R."/>
            <person name="Kale V."/>
            <person name="Holt S."/>
            <person name="Cochrane G."/>
            <person name="Meng A."/>
            <person name="Brown T."/>
            <person name="Cohen L."/>
        </authorList>
    </citation>
    <scope>NUCLEOTIDE SEQUENCE</scope>
    <source>
        <strain evidence="2">Pbaha01</strain>
    </source>
</reference>